<keyword evidence="2" id="KW-1185">Reference proteome</keyword>
<dbReference type="RefSeq" id="XP_018281599.1">
    <property type="nucleotide sequence ID" value="XM_018419729.1"/>
</dbReference>
<dbReference type="EMBL" id="KQ087183">
    <property type="protein sequence ID" value="KLT45108.1"/>
    <property type="molecule type" value="Genomic_DNA"/>
</dbReference>
<gene>
    <name evidence="1" type="ORF">CC85DRAFT_172410</name>
</gene>
<dbReference type="Proteomes" id="UP000053611">
    <property type="component" value="Unassembled WGS sequence"/>
</dbReference>
<dbReference type="GeneID" id="28980332"/>
<evidence type="ECO:0000313" key="1">
    <source>
        <dbReference type="EMBL" id="KLT45108.1"/>
    </source>
</evidence>
<accession>A0A0J0XVP4</accession>
<protein>
    <submittedName>
        <fullName evidence="1">Uncharacterized protein</fullName>
    </submittedName>
</protein>
<sequence>MMDGWEQGEQDAGARAGCGVCGSAGLPPARAACLVPLMPLTPHSVSCGWSMPPAPLLPCSITLHHHSIALSHLTSYNTTHRAQMHVPTLLSPTLCLLSKSG</sequence>
<organism evidence="1 2">
    <name type="scientific">Cutaneotrichosporon oleaginosum</name>
    <dbReference type="NCBI Taxonomy" id="879819"/>
    <lineage>
        <taxon>Eukaryota</taxon>
        <taxon>Fungi</taxon>
        <taxon>Dikarya</taxon>
        <taxon>Basidiomycota</taxon>
        <taxon>Agaricomycotina</taxon>
        <taxon>Tremellomycetes</taxon>
        <taxon>Trichosporonales</taxon>
        <taxon>Trichosporonaceae</taxon>
        <taxon>Cutaneotrichosporon</taxon>
    </lineage>
</organism>
<evidence type="ECO:0000313" key="2">
    <source>
        <dbReference type="Proteomes" id="UP000053611"/>
    </source>
</evidence>
<name>A0A0J0XVP4_9TREE</name>
<proteinExistence type="predicted"/>
<reference evidence="1 2" key="1">
    <citation type="submission" date="2015-03" db="EMBL/GenBank/DDBJ databases">
        <title>Genomics and transcriptomics of the oil-accumulating basidiomycete yeast T. oleaginosus allow insights into substrate utilization and the diverse evolutionary trajectories of mating systems in fungi.</title>
        <authorList>
            <consortium name="DOE Joint Genome Institute"/>
            <person name="Kourist R."/>
            <person name="Kracht O."/>
            <person name="Bracharz F."/>
            <person name="Lipzen A."/>
            <person name="Nolan M."/>
            <person name="Ohm R."/>
            <person name="Grigoriev I."/>
            <person name="Sun S."/>
            <person name="Heitman J."/>
            <person name="Bruck T."/>
            <person name="Nowrousian M."/>
        </authorList>
    </citation>
    <scope>NUCLEOTIDE SEQUENCE [LARGE SCALE GENOMIC DNA]</scope>
    <source>
        <strain evidence="1 2">IBC0246</strain>
    </source>
</reference>
<dbReference type="AlphaFoldDB" id="A0A0J0XVP4"/>